<name>A0AAV3UNW6_9EURY</name>
<keyword evidence="3" id="KW-1185">Reference proteome</keyword>
<proteinExistence type="predicted"/>
<evidence type="ECO:0000313" key="3">
    <source>
        <dbReference type="Proteomes" id="UP001501729"/>
    </source>
</evidence>
<sequence length="181" mass="19429">MAVSQLRTPLQIDPRFVKAATILGGLMLLLIPLANTIFAHYPPYLHVVGPLLLLPGVEQLYTQSKNSYTTVEKAGFCLLALGLIIGAVAMGVFGYMFVIEVGYMIILLLTAMALIGIALVVLGSGIVGRTLWRAQTVPQWLAAFFAVALLCDLLISAYITLSFGSGIAFYGLAWVSLGCYL</sequence>
<dbReference type="Proteomes" id="UP001501729">
    <property type="component" value="Unassembled WGS sequence"/>
</dbReference>
<evidence type="ECO:0000256" key="1">
    <source>
        <dbReference type="SAM" id="Phobius"/>
    </source>
</evidence>
<organism evidence="2 3">
    <name type="scientific">Haladaptatus pallidirubidus</name>
    <dbReference type="NCBI Taxonomy" id="1008152"/>
    <lineage>
        <taxon>Archaea</taxon>
        <taxon>Methanobacteriati</taxon>
        <taxon>Methanobacteriota</taxon>
        <taxon>Stenosarchaea group</taxon>
        <taxon>Halobacteria</taxon>
        <taxon>Halobacteriales</taxon>
        <taxon>Haladaptataceae</taxon>
        <taxon>Haladaptatus</taxon>
    </lineage>
</organism>
<evidence type="ECO:0000313" key="2">
    <source>
        <dbReference type="EMBL" id="GAA5061356.1"/>
    </source>
</evidence>
<comment type="caution">
    <text evidence="2">The sequence shown here is derived from an EMBL/GenBank/DDBJ whole genome shotgun (WGS) entry which is preliminary data.</text>
</comment>
<gene>
    <name evidence="2" type="ORF">GCM10025751_47540</name>
</gene>
<dbReference type="EMBL" id="BAABKX010000019">
    <property type="protein sequence ID" value="GAA5061356.1"/>
    <property type="molecule type" value="Genomic_DNA"/>
</dbReference>
<feature type="transmembrane region" description="Helical" evidence="1">
    <location>
        <begin position="74"/>
        <end position="97"/>
    </location>
</feature>
<dbReference type="GeneID" id="68615745"/>
<keyword evidence="1" id="KW-0472">Membrane</keyword>
<feature type="transmembrane region" description="Helical" evidence="1">
    <location>
        <begin position="140"/>
        <end position="173"/>
    </location>
</feature>
<evidence type="ECO:0008006" key="4">
    <source>
        <dbReference type="Google" id="ProtNLM"/>
    </source>
</evidence>
<feature type="transmembrane region" description="Helical" evidence="1">
    <location>
        <begin position="103"/>
        <end position="128"/>
    </location>
</feature>
<keyword evidence="1" id="KW-0812">Transmembrane</keyword>
<dbReference type="RefSeq" id="WP_227777062.1">
    <property type="nucleotide sequence ID" value="NZ_BAABKX010000019.1"/>
</dbReference>
<protein>
    <recommendedName>
        <fullName evidence="4">DUF308 domain-containing protein</fullName>
    </recommendedName>
</protein>
<keyword evidence="1" id="KW-1133">Transmembrane helix</keyword>
<dbReference type="AlphaFoldDB" id="A0AAV3UNW6"/>
<feature type="transmembrane region" description="Helical" evidence="1">
    <location>
        <begin position="16"/>
        <end position="38"/>
    </location>
</feature>
<accession>A0AAV3UNW6</accession>
<reference evidence="2 3" key="1">
    <citation type="journal article" date="2019" name="Int. J. Syst. Evol. Microbiol.">
        <title>The Global Catalogue of Microorganisms (GCM) 10K type strain sequencing project: providing services to taxonomists for standard genome sequencing and annotation.</title>
        <authorList>
            <consortium name="The Broad Institute Genomics Platform"/>
            <consortium name="The Broad Institute Genome Sequencing Center for Infectious Disease"/>
            <person name="Wu L."/>
            <person name="Ma J."/>
        </authorList>
    </citation>
    <scope>NUCLEOTIDE SEQUENCE [LARGE SCALE GENOMIC DNA]</scope>
    <source>
        <strain evidence="2 3">JCM 17504</strain>
    </source>
</reference>